<dbReference type="SUPFAM" id="SSF57850">
    <property type="entry name" value="RING/U-box"/>
    <property type="match status" value="1"/>
</dbReference>
<evidence type="ECO:0000256" key="1">
    <source>
        <dbReference type="ARBA" id="ARBA00022723"/>
    </source>
</evidence>
<keyword evidence="2 4" id="KW-0863">Zinc-finger</keyword>
<dbReference type="InterPro" id="IPR013083">
    <property type="entry name" value="Znf_RING/FYVE/PHD"/>
</dbReference>
<gene>
    <name evidence="7" type="ORF">BOX15_Mlig004117g3</name>
</gene>
<evidence type="ECO:0000256" key="3">
    <source>
        <dbReference type="ARBA" id="ARBA00022833"/>
    </source>
</evidence>
<dbReference type="GO" id="GO:0008270">
    <property type="term" value="F:zinc ion binding"/>
    <property type="evidence" value="ECO:0007669"/>
    <property type="project" value="UniProtKB-KW"/>
</dbReference>
<dbReference type="AlphaFoldDB" id="A0A267ETN7"/>
<keyword evidence="8" id="KW-1185">Reference proteome</keyword>
<dbReference type="PROSITE" id="PS00518">
    <property type="entry name" value="ZF_RING_1"/>
    <property type="match status" value="1"/>
</dbReference>
<dbReference type="OrthoDB" id="9992988at2759"/>
<dbReference type="PROSITE" id="PS50089">
    <property type="entry name" value="ZF_RING_2"/>
    <property type="match status" value="1"/>
</dbReference>
<protein>
    <recommendedName>
        <fullName evidence="6">RING-type domain-containing protein</fullName>
    </recommendedName>
</protein>
<dbReference type="STRING" id="282301.A0A267ETN7"/>
<accession>A0A267ETN7</accession>
<dbReference type="PANTHER" id="PTHR25464">
    <property type="entry name" value="TRIPARTITE MOTIF-CONTAINING PROTEIN 2-LIKE PROTEIN"/>
    <property type="match status" value="1"/>
</dbReference>
<dbReference type="SMART" id="SM00184">
    <property type="entry name" value="RING"/>
    <property type="match status" value="1"/>
</dbReference>
<sequence length="271" mass="29251">SPMELAGKDFECGICLEELRDPRALPCLHTYCLACLQQMLLSDGTKSGSLRCPSCRVLHPACQPARLPKNFHLLHFMSQRRQSAADTEFGAGEAAATANIRRRLLTLCADCCEQLAAGDDAERACQAMRRRLFDLVERRTGALLEEVAARRELLTERKKLAEELARRAAELEDRAGSSSSADYRRLRSDLARTAESLQLPFVFNGVVGSGGAGGGSALASNRLDVARTVDAVSGILDSVRLCTPLAPLPASALDAAFSLPEQRPGEAGQQK</sequence>
<feature type="non-terminal residue" evidence="7">
    <location>
        <position position="1"/>
    </location>
</feature>
<evidence type="ECO:0000256" key="4">
    <source>
        <dbReference type="PROSITE-ProRule" id="PRU00175"/>
    </source>
</evidence>
<name>A0A267ETN7_9PLAT</name>
<dbReference type="EMBL" id="NIVC01001708">
    <property type="protein sequence ID" value="PAA64871.1"/>
    <property type="molecule type" value="Genomic_DNA"/>
</dbReference>
<dbReference type="InterPro" id="IPR027370">
    <property type="entry name" value="Znf-RING_euk"/>
</dbReference>
<evidence type="ECO:0000259" key="6">
    <source>
        <dbReference type="PROSITE" id="PS50089"/>
    </source>
</evidence>
<evidence type="ECO:0000256" key="2">
    <source>
        <dbReference type="ARBA" id="ARBA00022771"/>
    </source>
</evidence>
<dbReference type="InterPro" id="IPR017907">
    <property type="entry name" value="Znf_RING_CS"/>
</dbReference>
<keyword evidence="5" id="KW-0175">Coiled coil</keyword>
<feature type="domain" description="RING-type" evidence="6">
    <location>
        <begin position="12"/>
        <end position="56"/>
    </location>
</feature>
<comment type="caution">
    <text evidence="7">The sequence shown here is derived from an EMBL/GenBank/DDBJ whole genome shotgun (WGS) entry which is preliminary data.</text>
</comment>
<keyword evidence="3" id="KW-0862">Zinc</keyword>
<dbReference type="Pfam" id="PF13445">
    <property type="entry name" value="zf-RING_UBOX"/>
    <property type="match status" value="1"/>
</dbReference>
<evidence type="ECO:0000313" key="8">
    <source>
        <dbReference type="Proteomes" id="UP000215902"/>
    </source>
</evidence>
<dbReference type="PANTHER" id="PTHR25464:SF2">
    <property type="entry name" value="RING-TYPE DOMAIN-CONTAINING PROTEIN"/>
    <property type="match status" value="1"/>
</dbReference>
<evidence type="ECO:0000313" key="7">
    <source>
        <dbReference type="EMBL" id="PAA64871.1"/>
    </source>
</evidence>
<organism evidence="7 8">
    <name type="scientific">Macrostomum lignano</name>
    <dbReference type="NCBI Taxonomy" id="282301"/>
    <lineage>
        <taxon>Eukaryota</taxon>
        <taxon>Metazoa</taxon>
        <taxon>Spiralia</taxon>
        <taxon>Lophotrochozoa</taxon>
        <taxon>Platyhelminthes</taxon>
        <taxon>Rhabditophora</taxon>
        <taxon>Macrostomorpha</taxon>
        <taxon>Macrostomida</taxon>
        <taxon>Macrostomidae</taxon>
        <taxon>Macrostomum</taxon>
    </lineage>
</organism>
<reference evidence="7 8" key="1">
    <citation type="submission" date="2017-06" db="EMBL/GenBank/DDBJ databases">
        <title>A platform for efficient transgenesis in Macrostomum lignano, a flatworm model organism for stem cell research.</title>
        <authorList>
            <person name="Berezikov E."/>
        </authorList>
    </citation>
    <scope>NUCLEOTIDE SEQUENCE [LARGE SCALE GENOMIC DNA]</scope>
    <source>
        <strain evidence="7">DV1</strain>
        <tissue evidence="7">Whole organism</tissue>
    </source>
</reference>
<keyword evidence="1" id="KW-0479">Metal-binding</keyword>
<evidence type="ECO:0000256" key="5">
    <source>
        <dbReference type="SAM" id="Coils"/>
    </source>
</evidence>
<dbReference type="Gene3D" id="3.30.40.10">
    <property type="entry name" value="Zinc/RING finger domain, C3HC4 (zinc finger)"/>
    <property type="match status" value="1"/>
</dbReference>
<feature type="coiled-coil region" evidence="5">
    <location>
        <begin position="144"/>
        <end position="174"/>
    </location>
</feature>
<dbReference type="InterPro" id="IPR001841">
    <property type="entry name" value="Znf_RING"/>
</dbReference>
<proteinExistence type="predicted"/>
<dbReference type="Proteomes" id="UP000215902">
    <property type="component" value="Unassembled WGS sequence"/>
</dbReference>